<keyword evidence="2" id="KW-0472">Membrane</keyword>
<dbReference type="OrthoDB" id="2991591at2"/>
<accession>A0A1I3QR72</accession>
<dbReference type="GO" id="GO:0051301">
    <property type="term" value="P:cell division"/>
    <property type="evidence" value="ECO:0007669"/>
    <property type="project" value="UniProtKB-KW"/>
</dbReference>
<name>A0A1I3QR72_9BACL</name>
<dbReference type="Pfam" id="PF04977">
    <property type="entry name" value="DivIC"/>
    <property type="match status" value="1"/>
</dbReference>
<reference evidence="3 4" key="1">
    <citation type="submission" date="2016-10" db="EMBL/GenBank/DDBJ databases">
        <authorList>
            <person name="de Groot N.N."/>
        </authorList>
    </citation>
    <scope>NUCLEOTIDE SEQUENCE [LARGE SCALE GENOMIC DNA]</scope>
    <source>
        <strain evidence="3 4">DSM 44778</strain>
    </source>
</reference>
<dbReference type="RefSeq" id="WP_093229846.1">
    <property type="nucleotide sequence ID" value="NZ_FORR01000008.1"/>
</dbReference>
<keyword evidence="2" id="KW-1133">Transmembrane helix</keyword>
<proteinExistence type="predicted"/>
<feature type="coiled-coil region" evidence="1">
    <location>
        <begin position="67"/>
        <end position="101"/>
    </location>
</feature>
<dbReference type="EMBL" id="FORR01000008">
    <property type="protein sequence ID" value="SFJ35781.1"/>
    <property type="molecule type" value="Genomic_DNA"/>
</dbReference>
<keyword evidence="2" id="KW-0812">Transmembrane</keyword>
<feature type="transmembrane region" description="Helical" evidence="2">
    <location>
        <begin position="43"/>
        <end position="62"/>
    </location>
</feature>
<dbReference type="InterPro" id="IPR007060">
    <property type="entry name" value="FtsL/DivIC"/>
</dbReference>
<gene>
    <name evidence="3" type="ORF">SAMN05421852_10837</name>
</gene>
<keyword evidence="3" id="KW-0131">Cell cycle</keyword>
<keyword evidence="3" id="KW-0132">Cell division</keyword>
<evidence type="ECO:0000313" key="4">
    <source>
        <dbReference type="Proteomes" id="UP000199545"/>
    </source>
</evidence>
<keyword evidence="4" id="KW-1185">Reference proteome</keyword>
<evidence type="ECO:0000256" key="1">
    <source>
        <dbReference type="SAM" id="Coils"/>
    </source>
</evidence>
<protein>
    <submittedName>
        <fullName evidence="3">Cell division protein FtsB</fullName>
    </submittedName>
</protein>
<dbReference type="Proteomes" id="UP000199545">
    <property type="component" value="Unassembled WGS sequence"/>
</dbReference>
<evidence type="ECO:0000313" key="3">
    <source>
        <dbReference type="EMBL" id="SFJ35781.1"/>
    </source>
</evidence>
<keyword evidence="1" id="KW-0175">Coiled coil</keyword>
<evidence type="ECO:0000256" key="2">
    <source>
        <dbReference type="SAM" id="Phobius"/>
    </source>
</evidence>
<sequence>MAARSKSEKVLAFRSPHIQTAERKKEPAKSRQTLHPAARRRRFIWLGIMLFMLSWAVGQLVIQQFRIWDKEEVLAQKKQELAAVKQQTEQLKREVRQLNDTNYLLELAHKLGYIKPGEQNYQEHHE</sequence>
<organism evidence="3 4">
    <name type="scientific">Thermoflavimicrobium dichotomicum</name>
    <dbReference type="NCBI Taxonomy" id="46223"/>
    <lineage>
        <taxon>Bacteria</taxon>
        <taxon>Bacillati</taxon>
        <taxon>Bacillota</taxon>
        <taxon>Bacilli</taxon>
        <taxon>Bacillales</taxon>
        <taxon>Thermoactinomycetaceae</taxon>
        <taxon>Thermoflavimicrobium</taxon>
    </lineage>
</organism>
<dbReference type="AlphaFoldDB" id="A0A1I3QR72"/>
<dbReference type="STRING" id="46223.SAMN05421852_10837"/>